<dbReference type="Gene3D" id="3.40.980.10">
    <property type="entry name" value="MoaB/Mog-like domain"/>
    <property type="match status" value="1"/>
</dbReference>
<dbReference type="PANTHER" id="PTHR10192:SF5">
    <property type="entry name" value="GEPHYRIN"/>
    <property type="match status" value="1"/>
</dbReference>
<feature type="domain" description="MoaB/Mog" evidence="8">
    <location>
        <begin position="183"/>
        <end position="329"/>
    </location>
</feature>
<evidence type="ECO:0000256" key="7">
    <source>
        <dbReference type="RuleBase" id="RU365090"/>
    </source>
</evidence>
<dbReference type="SMART" id="SM00852">
    <property type="entry name" value="MoCF_biosynth"/>
    <property type="match status" value="1"/>
</dbReference>
<dbReference type="InterPro" id="IPR036688">
    <property type="entry name" value="MoeA_C_domain_IV_sf"/>
</dbReference>
<evidence type="ECO:0000256" key="1">
    <source>
        <dbReference type="ARBA" id="ARBA00002901"/>
    </source>
</evidence>
<comment type="pathway">
    <text evidence="2 7">Cofactor biosynthesis; molybdopterin biosynthesis.</text>
</comment>
<dbReference type="SUPFAM" id="SSF63867">
    <property type="entry name" value="MoeA C-terminal domain-like"/>
    <property type="match status" value="1"/>
</dbReference>
<dbReference type="Pfam" id="PF00994">
    <property type="entry name" value="MoCF_biosynth"/>
    <property type="match status" value="1"/>
</dbReference>
<dbReference type="Pfam" id="PF03454">
    <property type="entry name" value="MoeA_C"/>
    <property type="match status" value="1"/>
</dbReference>
<reference evidence="9 10" key="1">
    <citation type="submission" date="2020-10" db="EMBL/GenBank/DDBJ databases">
        <title>Complete genome sequence of Corynebacterium massiliense DSM 45435, type strain of Corynebacterium massiliense.</title>
        <authorList>
            <person name="Busche T."/>
            <person name="Kalinowski J."/>
            <person name="Ruckert C."/>
        </authorList>
    </citation>
    <scope>NUCLEOTIDE SEQUENCE [LARGE SCALE GENOMIC DNA]</scope>
    <source>
        <strain evidence="9 10">DSM 45435</strain>
    </source>
</reference>
<keyword evidence="5 7" id="KW-0501">Molybdenum cofactor biosynthesis</keyword>
<accession>A0ABY7U6L4</accession>
<gene>
    <name evidence="9" type="primary">moeA3</name>
    <name evidence="9" type="ORF">CMASS_04380</name>
</gene>
<keyword evidence="7 9" id="KW-0808">Transferase</keyword>
<keyword evidence="7" id="KW-0460">Magnesium</keyword>
<evidence type="ECO:0000259" key="8">
    <source>
        <dbReference type="SMART" id="SM00852"/>
    </source>
</evidence>
<evidence type="ECO:0000256" key="4">
    <source>
        <dbReference type="ARBA" id="ARBA00022505"/>
    </source>
</evidence>
<dbReference type="NCBIfam" id="TIGR00177">
    <property type="entry name" value="molyb_syn"/>
    <property type="match status" value="1"/>
</dbReference>
<dbReference type="Gene3D" id="2.170.190.11">
    <property type="entry name" value="Molybdopterin biosynthesis moea protein, domain 3"/>
    <property type="match status" value="1"/>
</dbReference>
<sequence length="430" mass="44961">MLRRVAPLETISAPTVDAAGLVLATNVEARLAIPPFSNSAMDGYLVNSADLPAIEAEEVTVEKLDAPITLAVSGEVAAGGRAQRPEPGTAVRIMTGAPVPSEFDGLTVVPVEYTDAAPGPGALPAEVAVHTVARRRNIRRLGDDITPADIVARAGTVIDAATQAALLSAGVPEVTVHRAPRVAVVSCGAELITFDGATPSAEVEHMTPGMLPDSNGPMLESLASGLAAATVTRESCDDDPQRMRELLDRLAADHDLIVTSGGVSTGAYDVVHQVLSEQGEDVFFGEVSQKPGAPQGLGAWKGTPVIGLPGNPVAAFMGFQLYASAAIARLRGLDPDTDLTVRPHFEAMAGSEFRPAKNRTSFVPVHLHFGDAEAPAPVATPYHRSGFGSHRIGGMVGTRGYAMLEPSETILPGEMLTIYDFPYRGMARKK</sequence>
<dbReference type="InterPro" id="IPR005111">
    <property type="entry name" value="MoeA_C_domain_IV"/>
</dbReference>
<keyword evidence="10" id="KW-1185">Reference proteome</keyword>
<keyword evidence="4 7" id="KW-0500">Molybdenum</keyword>
<evidence type="ECO:0000256" key="2">
    <source>
        <dbReference type="ARBA" id="ARBA00005046"/>
    </source>
</evidence>
<dbReference type="EMBL" id="CP063189">
    <property type="protein sequence ID" value="WCZ32326.1"/>
    <property type="molecule type" value="Genomic_DNA"/>
</dbReference>
<dbReference type="GO" id="GO:0061599">
    <property type="term" value="F:molybdopterin molybdotransferase activity"/>
    <property type="evidence" value="ECO:0007669"/>
    <property type="project" value="UniProtKB-EC"/>
</dbReference>
<dbReference type="CDD" id="cd00887">
    <property type="entry name" value="MoeA"/>
    <property type="match status" value="1"/>
</dbReference>
<keyword evidence="7" id="KW-0479">Metal-binding</keyword>
<proteinExistence type="inferred from homology"/>
<dbReference type="InterPro" id="IPR001453">
    <property type="entry name" value="MoaB/Mog_dom"/>
</dbReference>
<evidence type="ECO:0000313" key="10">
    <source>
        <dbReference type="Proteomes" id="UP001220064"/>
    </source>
</evidence>
<dbReference type="Pfam" id="PF03453">
    <property type="entry name" value="MoeA_N"/>
    <property type="match status" value="1"/>
</dbReference>
<name>A0ABY7U6L4_9CORY</name>
<evidence type="ECO:0000256" key="6">
    <source>
        <dbReference type="ARBA" id="ARBA00047317"/>
    </source>
</evidence>
<evidence type="ECO:0000313" key="9">
    <source>
        <dbReference type="EMBL" id="WCZ32326.1"/>
    </source>
</evidence>
<dbReference type="InterPro" id="IPR038987">
    <property type="entry name" value="MoeA-like"/>
</dbReference>
<dbReference type="InterPro" id="IPR036135">
    <property type="entry name" value="MoeA_linker/N_sf"/>
</dbReference>
<evidence type="ECO:0000256" key="5">
    <source>
        <dbReference type="ARBA" id="ARBA00023150"/>
    </source>
</evidence>
<dbReference type="Gene3D" id="2.40.340.10">
    <property type="entry name" value="MoeA, C-terminal, domain IV"/>
    <property type="match status" value="1"/>
</dbReference>
<dbReference type="PANTHER" id="PTHR10192">
    <property type="entry name" value="MOLYBDOPTERIN BIOSYNTHESIS PROTEIN"/>
    <property type="match status" value="1"/>
</dbReference>
<dbReference type="Gene3D" id="3.90.105.10">
    <property type="entry name" value="Molybdopterin biosynthesis moea protein, domain 2"/>
    <property type="match status" value="1"/>
</dbReference>
<dbReference type="Proteomes" id="UP001220064">
    <property type="component" value="Chromosome"/>
</dbReference>
<evidence type="ECO:0000256" key="3">
    <source>
        <dbReference type="ARBA" id="ARBA00010763"/>
    </source>
</evidence>
<comment type="catalytic activity">
    <reaction evidence="6">
        <text>adenylyl-molybdopterin + molybdate = Mo-molybdopterin + AMP + H(+)</text>
        <dbReference type="Rhea" id="RHEA:35047"/>
        <dbReference type="ChEBI" id="CHEBI:15378"/>
        <dbReference type="ChEBI" id="CHEBI:36264"/>
        <dbReference type="ChEBI" id="CHEBI:62727"/>
        <dbReference type="ChEBI" id="CHEBI:71302"/>
        <dbReference type="ChEBI" id="CHEBI:456215"/>
        <dbReference type="EC" id="2.10.1.1"/>
    </reaction>
</comment>
<comment type="cofactor">
    <cofactor evidence="7">
        <name>Mg(2+)</name>
        <dbReference type="ChEBI" id="CHEBI:18420"/>
    </cofactor>
</comment>
<dbReference type="InterPro" id="IPR005110">
    <property type="entry name" value="MoeA_linker/N"/>
</dbReference>
<organism evidence="9 10">
    <name type="scientific">Corynebacterium massiliense DSM 45435</name>
    <dbReference type="NCBI Taxonomy" id="1121364"/>
    <lineage>
        <taxon>Bacteria</taxon>
        <taxon>Bacillati</taxon>
        <taxon>Actinomycetota</taxon>
        <taxon>Actinomycetes</taxon>
        <taxon>Mycobacteriales</taxon>
        <taxon>Corynebacteriaceae</taxon>
        <taxon>Corynebacterium</taxon>
    </lineage>
</organism>
<comment type="similarity">
    <text evidence="3 7">Belongs to the MoeA family.</text>
</comment>
<dbReference type="InterPro" id="IPR036425">
    <property type="entry name" value="MoaB/Mog-like_dom_sf"/>
</dbReference>
<comment type="function">
    <text evidence="1 7">Catalyzes the insertion of molybdate into adenylated molybdopterin with the concomitant release of AMP.</text>
</comment>
<dbReference type="SUPFAM" id="SSF63882">
    <property type="entry name" value="MoeA N-terminal region -like"/>
    <property type="match status" value="1"/>
</dbReference>
<dbReference type="SUPFAM" id="SSF53218">
    <property type="entry name" value="Molybdenum cofactor biosynthesis proteins"/>
    <property type="match status" value="1"/>
</dbReference>
<protein>
    <recommendedName>
        <fullName evidence="7">Molybdopterin molybdenumtransferase</fullName>
        <ecNumber evidence="7">2.10.1.1</ecNumber>
    </recommendedName>
</protein>
<dbReference type="EC" id="2.10.1.1" evidence="7"/>